<evidence type="ECO:0000313" key="2">
    <source>
        <dbReference type="EMBL" id="ROL48118.1"/>
    </source>
</evidence>
<reference evidence="2 3" key="1">
    <citation type="submission" date="2018-10" db="EMBL/GenBank/DDBJ databases">
        <title>Genome assembly for a Yunnan-Guizhou Plateau 3E fish, Anabarilius grahami (Regan), and its evolutionary and genetic applications.</title>
        <authorList>
            <person name="Jiang W."/>
        </authorList>
    </citation>
    <scope>NUCLEOTIDE SEQUENCE [LARGE SCALE GENOMIC DNA]</scope>
    <source>
        <strain evidence="2">AG-KIZ</strain>
        <tissue evidence="2">Muscle</tissue>
    </source>
</reference>
<feature type="compositionally biased region" description="Polar residues" evidence="1">
    <location>
        <begin position="70"/>
        <end position="86"/>
    </location>
</feature>
<organism evidence="2 3">
    <name type="scientific">Anabarilius grahami</name>
    <name type="common">Kanglang fish</name>
    <name type="synonym">Barilius grahami</name>
    <dbReference type="NCBI Taxonomy" id="495550"/>
    <lineage>
        <taxon>Eukaryota</taxon>
        <taxon>Metazoa</taxon>
        <taxon>Chordata</taxon>
        <taxon>Craniata</taxon>
        <taxon>Vertebrata</taxon>
        <taxon>Euteleostomi</taxon>
        <taxon>Actinopterygii</taxon>
        <taxon>Neopterygii</taxon>
        <taxon>Teleostei</taxon>
        <taxon>Ostariophysi</taxon>
        <taxon>Cypriniformes</taxon>
        <taxon>Xenocyprididae</taxon>
        <taxon>Xenocypridinae</taxon>
        <taxon>Xenocypridinae incertae sedis</taxon>
        <taxon>Anabarilius</taxon>
    </lineage>
</organism>
<protein>
    <submittedName>
        <fullName evidence="2">Uncharacterized protein</fullName>
    </submittedName>
</protein>
<feature type="region of interest" description="Disordered" evidence="1">
    <location>
        <begin position="66"/>
        <end position="115"/>
    </location>
</feature>
<sequence length="115" mass="12563">MKRKEGENSSSTTTDVTAPSSFAARTKCVVAIGKNAGSVVSQSSAPRSYLIVKEDGVIWRNRAHLRPIHQSEQVPSSNTESESNGQPMPVAEQTEGHSYVTRSERVSHPPKRMDL</sequence>
<feature type="compositionally biased region" description="Basic and acidic residues" evidence="1">
    <location>
        <begin position="102"/>
        <end position="115"/>
    </location>
</feature>
<feature type="region of interest" description="Disordered" evidence="1">
    <location>
        <begin position="1"/>
        <end position="22"/>
    </location>
</feature>
<feature type="compositionally biased region" description="Polar residues" evidence="1">
    <location>
        <begin position="8"/>
        <end position="20"/>
    </location>
</feature>
<dbReference type="EMBL" id="RJVU01033360">
    <property type="protein sequence ID" value="ROL48118.1"/>
    <property type="molecule type" value="Genomic_DNA"/>
</dbReference>
<keyword evidence="3" id="KW-1185">Reference proteome</keyword>
<name>A0A3N0YQZ6_ANAGA</name>
<dbReference type="AlphaFoldDB" id="A0A3N0YQZ6"/>
<proteinExistence type="predicted"/>
<accession>A0A3N0YQZ6</accession>
<dbReference type="Proteomes" id="UP000281406">
    <property type="component" value="Unassembled WGS sequence"/>
</dbReference>
<evidence type="ECO:0000256" key="1">
    <source>
        <dbReference type="SAM" id="MobiDB-lite"/>
    </source>
</evidence>
<gene>
    <name evidence="2" type="ORF">DPX16_3676</name>
</gene>
<evidence type="ECO:0000313" key="3">
    <source>
        <dbReference type="Proteomes" id="UP000281406"/>
    </source>
</evidence>
<comment type="caution">
    <text evidence="2">The sequence shown here is derived from an EMBL/GenBank/DDBJ whole genome shotgun (WGS) entry which is preliminary data.</text>
</comment>